<evidence type="ECO:0000313" key="2">
    <source>
        <dbReference type="Proteomes" id="UP001225378"/>
    </source>
</evidence>
<dbReference type="Proteomes" id="UP001225378">
    <property type="component" value="Chromosome"/>
</dbReference>
<reference evidence="1 2" key="1">
    <citation type="journal article" date="2024" name="Microbiology">
        <title>Methylomarinum rosea sp. nov., a novel halophilic methanotrophic bacterium from the hypersaline Lake Elton.</title>
        <authorList>
            <person name="Suleimanov R.Z."/>
            <person name="Oshkin I.Y."/>
            <person name="Danilova O.V."/>
            <person name="Suzina N.E."/>
            <person name="Dedysh S.N."/>
        </authorList>
    </citation>
    <scope>NUCLEOTIDE SEQUENCE [LARGE SCALE GENOMIC DNA]</scope>
    <source>
        <strain evidence="1 2">Ch1-1</strain>
    </source>
</reference>
<gene>
    <name evidence="1" type="ORF">Q9L42_007490</name>
</gene>
<protein>
    <submittedName>
        <fullName evidence="1">Uncharacterized protein</fullName>
    </submittedName>
</protein>
<accession>A0AAU7NYE8</accession>
<proteinExistence type="predicted"/>
<dbReference type="KEGG" id="mech:Q9L42_007490"/>
<name>A0AAU7NYE8_9GAMM</name>
<evidence type="ECO:0000313" key="1">
    <source>
        <dbReference type="EMBL" id="XBS21959.1"/>
    </source>
</evidence>
<organism evidence="1 2">
    <name type="scientific">Methylomarinum roseum</name>
    <dbReference type="NCBI Taxonomy" id="3067653"/>
    <lineage>
        <taxon>Bacteria</taxon>
        <taxon>Pseudomonadati</taxon>
        <taxon>Pseudomonadota</taxon>
        <taxon>Gammaproteobacteria</taxon>
        <taxon>Methylococcales</taxon>
        <taxon>Methylococcaceae</taxon>
        <taxon>Methylomarinum</taxon>
    </lineage>
</organism>
<dbReference type="EMBL" id="CP157743">
    <property type="protein sequence ID" value="XBS21959.1"/>
    <property type="molecule type" value="Genomic_DNA"/>
</dbReference>
<keyword evidence="2" id="KW-1185">Reference proteome</keyword>
<sequence>MPEKKSGEVSKIRFALYSLRINVFLNGQTDMEAAPIETLTHRLGQHLEKWFGAETCETLAKSSGLIQRCTSRLTGSDFFKSADGRYSQRAGD</sequence>
<dbReference type="RefSeq" id="WP_349432491.1">
    <property type="nucleotide sequence ID" value="NZ_CP157743.1"/>
</dbReference>
<dbReference type="AlphaFoldDB" id="A0AAU7NYE8"/>